<evidence type="ECO:0000313" key="7">
    <source>
        <dbReference type="Proteomes" id="UP000655225"/>
    </source>
</evidence>
<evidence type="ECO:0000256" key="3">
    <source>
        <dbReference type="ARBA" id="ARBA00022692"/>
    </source>
</evidence>
<dbReference type="GO" id="GO:0016020">
    <property type="term" value="C:membrane"/>
    <property type="evidence" value="ECO:0007669"/>
    <property type="project" value="UniProtKB-SubCell"/>
</dbReference>
<protein>
    <submittedName>
        <fullName evidence="6">Uncharacterized protein</fullName>
    </submittedName>
</protein>
<keyword evidence="5" id="KW-0472">Membrane</keyword>
<dbReference type="EMBL" id="JABCRI010000339">
    <property type="protein sequence ID" value="KAF8370009.1"/>
    <property type="molecule type" value="Genomic_DNA"/>
</dbReference>
<evidence type="ECO:0000256" key="2">
    <source>
        <dbReference type="ARBA" id="ARBA00007590"/>
    </source>
</evidence>
<sequence length="101" mass="10896">MEALVLGFFKEGALSLRVCAFTLTWVMGQRYIQTSKIMPAGIVALISHLGVLTSEPGNFSSMAEFGLTVFPKISVHLCTVMTGFFLFKIATGGNHIPAKAE</sequence>
<dbReference type="Proteomes" id="UP000655225">
    <property type="component" value="Unassembled WGS sequence"/>
</dbReference>
<dbReference type="Pfam" id="PF03647">
    <property type="entry name" value="Tmemb_14"/>
    <property type="match status" value="1"/>
</dbReference>
<comment type="subcellular location">
    <subcellularLocation>
        <location evidence="1">Membrane</location>
    </subcellularLocation>
</comment>
<evidence type="ECO:0000256" key="1">
    <source>
        <dbReference type="ARBA" id="ARBA00004370"/>
    </source>
</evidence>
<comment type="similarity">
    <text evidence="2">Belongs to the TMEM14 family.</text>
</comment>
<name>A0A834YB41_TETSI</name>
<keyword evidence="3" id="KW-0812">Transmembrane</keyword>
<keyword evidence="7" id="KW-1185">Reference proteome</keyword>
<gene>
    <name evidence="6" type="ORF">HHK36_031961</name>
</gene>
<keyword evidence="4" id="KW-1133">Transmembrane helix</keyword>
<evidence type="ECO:0000313" key="6">
    <source>
        <dbReference type="EMBL" id="KAF8370009.1"/>
    </source>
</evidence>
<dbReference type="InterPro" id="IPR005349">
    <property type="entry name" value="TMEM14"/>
</dbReference>
<dbReference type="OrthoDB" id="5620at2759"/>
<dbReference type="AlphaFoldDB" id="A0A834YB41"/>
<reference evidence="6 7" key="1">
    <citation type="submission" date="2020-04" db="EMBL/GenBank/DDBJ databases">
        <title>Plant Genome Project.</title>
        <authorList>
            <person name="Zhang R.-G."/>
        </authorList>
    </citation>
    <scope>NUCLEOTIDE SEQUENCE [LARGE SCALE GENOMIC DNA]</scope>
    <source>
        <strain evidence="6">YNK0</strain>
        <tissue evidence="6">Leaf</tissue>
    </source>
</reference>
<proteinExistence type="inferred from homology"/>
<dbReference type="InterPro" id="IPR044890">
    <property type="entry name" value="TMEM14_sf"/>
</dbReference>
<organism evidence="6 7">
    <name type="scientific">Tetracentron sinense</name>
    <name type="common">Spur-leaf</name>
    <dbReference type="NCBI Taxonomy" id="13715"/>
    <lineage>
        <taxon>Eukaryota</taxon>
        <taxon>Viridiplantae</taxon>
        <taxon>Streptophyta</taxon>
        <taxon>Embryophyta</taxon>
        <taxon>Tracheophyta</taxon>
        <taxon>Spermatophyta</taxon>
        <taxon>Magnoliopsida</taxon>
        <taxon>Trochodendrales</taxon>
        <taxon>Trochodendraceae</taxon>
        <taxon>Tetracentron</taxon>
    </lineage>
</organism>
<evidence type="ECO:0000256" key="5">
    <source>
        <dbReference type="ARBA" id="ARBA00023136"/>
    </source>
</evidence>
<evidence type="ECO:0000256" key="4">
    <source>
        <dbReference type="ARBA" id="ARBA00022989"/>
    </source>
</evidence>
<dbReference type="Gene3D" id="1.10.10.1740">
    <property type="entry name" value="Transmembrane protein 14-like"/>
    <property type="match status" value="1"/>
</dbReference>
<comment type="caution">
    <text evidence="6">The sequence shown here is derived from an EMBL/GenBank/DDBJ whole genome shotgun (WGS) entry which is preliminary data.</text>
</comment>
<accession>A0A834YB41</accession>